<dbReference type="Gene3D" id="1.10.10.1320">
    <property type="entry name" value="Anti-sigma factor, zinc-finger domain"/>
    <property type="match status" value="1"/>
</dbReference>
<feature type="region of interest" description="Disordered" evidence="3">
    <location>
        <begin position="107"/>
        <end position="166"/>
    </location>
</feature>
<evidence type="ECO:0000313" key="5">
    <source>
        <dbReference type="EMBL" id="MFC4076769.1"/>
    </source>
</evidence>
<comment type="caution">
    <text evidence="5">The sequence shown here is derived from an EMBL/GenBank/DDBJ whole genome shotgun (WGS) entry which is preliminary data.</text>
</comment>
<accession>A0ABV8JLC9</accession>
<evidence type="ECO:0000313" key="6">
    <source>
        <dbReference type="Proteomes" id="UP001595843"/>
    </source>
</evidence>
<dbReference type="Proteomes" id="UP001595843">
    <property type="component" value="Unassembled WGS sequence"/>
</dbReference>
<sequence>MRCREYRDWIQRELDGDLSNWEEKELENHIQTCPACAQERAEWHHLSGGLFRFPDVEPPYSITDRVMERIAEEEKLSANGWRRKGLRAGGAAAAAVLVMLTLPFVDPVSKDQPTETRPSTKEKGTDENGEIGIQSQPGSGDRNGDIGIQSTEERPGPVSSPDGKYRATVIGKQVVIKNGGGKTVYRSRPWPSGATAVKMEWREKRQLSVWLRRESKQGGRGEIREIDPASKTESKSPWPG</sequence>
<organism evidence="5 6">
    <name type="scientific">Salinithrix halophila</name>
    <dbReference type="NCBI Taxonomy" id="1485204"/>
    <lineage>
        <taxon>Bacteria</taxon>
        <taxon>Bacillati</taxon>
        <taxon>Bacillota</taxon>
        <taxon>Bacilli</taxon>
        <taxon>Bacillales</taxon>
        <taxon>Thermoactinomycetaceae</taxon>
        <taxon>Salinithrix</taxon>
    </lineage>
</organism>
<dbReference type="Pfam" id="PF13490">
    <property type="entry name" value="zf-HC2"/>
    <property type="match status" value="1"/>
</dbReference>
<comment type="similarity">
    <text evidence="1">Belongs to the zinc-associated anti-sigma factor (ZAS) superfamily. Anti-sigma-W factor family.</text>
</comment>
<dbReference type="EMBL" id="JBHSAP010000009">
    <property type="protein sequence ID" value="MFC4076769.1"/>
    <property type="molecule type" value="Genomic_DNA"/>
</dbReference>
<feature type="compositionally biased region" description="Basic and acidic residues" evidence="3">
    <location>
        <begin position="212"/>
        <end position="234"/>
    </location>
</feature>
<dbReference type="RefSeq" id="WP_380704010.1">
    <property type="nucleotide sequence ID" value="NZ_JBHSAP010000009.1"/>
</dbReference>
<evidence type="ECO:0000256" key="2">
    <source>
        <dbReference type="ARBA" id="ARBA00024438"/>
    </source>
</evidence>
<name>A0ABV8JLC9_9BACL</name>
<evidence type="ECO:0000256" key="1">
    <source>
        <dbReference type="ARBA" id="ARBA00024353"/>
    </source>
</evidence>
<evidence type="ECO:0000256" key="3">
    <source>
        <dbReference type="SAM" id="MobiDB-lite"/>
    </source>
</evidence>
<keyword evidence="6" id="KW-1185">Reference proteome</keyword>
<gene>
    <name evidence="5" type="ORF">ACFOUO_08095</name>
</gene>
<feature type="region of interest" description="Disordered" evidence="3">
    <location>
        <begin position="212"/>
        <end position="240"/>
    </location>
</feature>
<reference evidence="6" key="1">
    <citation type="journal article" date="2019" name="Int. J. Syst. Evol. Microbiol.">
        <title>The Global Catalogue of Microorganisms (GCM) 10K type strain sequencing project: providing services to taxonomists for standard genome sequencing and annotation.</title>
        <authorList>
            <consortium name="The Broad Institute Genomics Platform"/>
            <consortium name="The Broad Institute Genome Sequencing Center for Infectious Disease"/>
            <person name="Wu L."/>
            <person name="Ma J."/>
        </authorList>
    </citation>
    <scope>NUCLEOTIDE SEQUENCE [LARGE SCALE GENOMIC DNA]</scope>
    <source>
        <strain evidence="6">IBRC-M 10813</strain>
    </source>
</reference>
<protein>
    <recommendedName>
        <fullName evidence="2">Anti-sigma-W factor RsiW</fullName>
    </recommendedName>
</protein>
<feature type="domain" description="Putative zinc-finger" evidence="4">
    <location>
        <begin position="3"/>
        <end position="37"/>
    </location>
</feature>
<proteinExistence type="inferred from homology"/>
<dbReference type="InterPro" id="IPR027383">
    <property type="entry name" value="Znf_put"/>
</dbReference>
<feature type="compositionally biased region" description="Basic and acidic residues" evidence="3">
    <location>
        <begin position="108"/>
        <end position="126"/>
    </location>
</feature>
<dbReference type="InterPro" id="IPR041916">
    <property type="entry name" value="Anti_sigma_zinc_sf"/>
</dbReference>
<evidence type="ECO:0000259" key="4">
    <source>
        <dbReference type="Pfam" id="PF13490"/>
    </source>
</evidence>